<sequence>MPVRNEVGYIKKSLKSILNQKNTAKEFEILICDGMSTDGTR</sequence>
<dbReference type="SUPFAM" id="SSF53448">
    <property type="entry name" value="Nucleotide-diphospho-sugar transferases"/>
    <property type="match status" value="1"/>
</dbReference>
<dbReference type="Gene3D" id="3.90.550.10">
    <property type="entry name" value="Spore Coat Polysaccharide Biosynthesis Protein SpsA, Chain A"/>
    <property type="match status" value="1"/>
</dbReference>
<name>A0A382K5L8_9ZZZZ</name>
<proteinExistence type="predicted"/>
<dbReference type="InterPro" id="IPR001173">
    <property type="entry name" value="Glyco_trans_2-like"/>
</dbReference>
<accession>A0A382K5L8</accession>
<feature type="non-terminal residue" evidence="2">
    <location>
        <position position="41"/>
    </location>
</feature>
<dbReference type="Pfam" id="PF00535">
    <property type="entry name" value="Glycos_transf_2"/>
    <property type="match status" value="1"/>
</dbReference>
<evidence type="ECO:0000259" key="1">
    <source>
        <dbReference type="Pfam" id="PF00535"/>
    </source>
</evidence>
<dbReference type="AlphaFoldDB" id="A0A382K5L8"/>
<gene>
    <name evidence="2" type="ORF">METZ01_LOCUS272313</name>
</gene>
<evidence type="ECO:0000313" key="2">
    <source>
        <dbReference type="EMBL" id="SVC19459.1"/>
    </source>
</evidence>
<protein>
    <recommendedName>
        <fullName evidence="1">Glycosyltransferase 2-like domain-containing protein</fullName>
    </recommendedName>
</protein>
<feature type="domain" description="Glycosyltransferase 2-like" evidence="1">
    <location>
        <begin position="1"/>
        <end position="41"/>
    </location>
</feature>
<dbReference type="InterPro" id="IPR029044">
    <property type="entry name" value="Nucleotide-diphossugar_trans"/>
</dbReference>
<organism evidence="2">
    <name type="scientific">marine metagenome</name>
    <dbReference type="NCBI Taxonomy" id="408172"/>
    <lineage>
        <taxon>unclassified sequences</taxon>
        <taxon>metagenomes</taxon>
        <taxon>ecological metagenomes</taxon>
    </lineage>
</organism>
<reference evidence="2" key="1">
    <citation type="submission" date="2018-05" db="EMBL/GenBank/DDBJ databases">
        <authorList>
            <person name="Lanie J.A."/>
            <person name="Ng W.-L."/>
            <person name="Kazmierczak K.M."/>
            <person name="Andrzejewski T.M."/>
            <person name="Davidsen T.M."/>
            <person name="Wayne K.J."/>
            <person name="Tettelin H."/>
            <person name="Glass J.I."/>
            <person name="Rusch D."/>
            <person name="Podicherti R."/>
            <person name="Tsui H.-C.T."/>
            <person name="Winkler M.E."/>
        </authorList>
    </citation>
    <scope>NUCLEOTIDE SEQUENCE</scope>
</reference>
<dbReference type="EMBL" id="UINC01078409">
    <property type="protein sequence ID" value="SVC19459.1"/>
    <property type="molecule type" value="Genomic_DNA"/>
</dbReference>